<name>A0A6A3FYY0_9STRA</name>
<gene>
    <name evidence="1" type="ORF">PR001_g33741</name>
</gene>
<dbReference type="InterPro" id="IPR043502">
    <property type="entry name" value="DNA/RNA_pol_sf"/>
</dbReference>
<dbReference type="Gene3D" id="3.30.70.270">
    <property type="match status" value="1"/>
</dbReference>
<comment type="caution">
    <text evidence="1">The sequence shown here is derived from an EMBL/GenBank/DDBJ whole genome shotgun (WGS) entry which is preliminary data.</text>
</comment>
<sequence>MSSLVESVKNFPTPTDVTEVKIFVHMAGYYRRFVSDFRKGGPDD</sequence>
<dbReference type="SUPFAM" id="SSF56672">
    <property type="entry name" value="DNA/RNA polymerases"/>
    <property type="match status" value="1"/>
</dbReference>
<protein>
    <submittedName>
        <fullName evidence="1">Uncharacterized protein</fullName>
    </submittedName>
</protein>
<reference evidence="1 2" key="1">
    <citation type="submission" date="2018-09" db="EMBL/GenBank/DDBJ databases">
        <title>Genomic investigation of the strawberry pathogen Phytophthora fragariae indicates pathogenicity is determined by transcriptional variation in three key races.</title>
        <authorList>
            <person name="Adams T.M."/>
            <person name="Armitage A.D."/>
            <person name="Sobczyk M.K."/>
            <person name="Bates H.J."/>
            <person name="Dunwell J.M."/>
            <person name="Nellist C.F."/>
            <person name="Harrison R.J."/>
        </authorList>
    </citation>
    <scope>NUCLEOTIDE SEQUENCE [LARGE SCALE GENOMIC DNA]</scope>
    <source>
        <strain evidence="1 2">SCRP249</strain>
    </source>
</reference>
<dbReference type="EMBL" id="QXFV01012780">
    <property type="protein sequence ID" value="KAE8951394.1"/>
    <property type="molecule type" value="Genomic_DNA"/>
</dbReference>
<evidence type="ECO:0000313" key="1">
    <source>
        <dbReference type="EMBL" id="KAE8951394.1"/>
    </source>
</evidence>
<dbReference type="Proteomes" id="UP000429607">
    <property type="component" value="Unassembled WGS sequence"/>
</dbReference>
<accession>A0A6A3FYY0</accession>
<dbReference type="InterPro" id="IPR043128">
    <property type="entry name" value="Rev_trsase/Diguanyl_cyclase"/>
</dbReference>
<evidence type="ECO:0000313" key="2">
    <source>
        <dbReference type="Proteomes" id="UP000429607"/>
    </source>
</evidence>
<proteinExistence type="predicted"/>
<organism evidence="1 2">
    <name type="scientific">Phytophthora rubi</name>
    <dbReference type="NCBI Taxonomy" id="129364"/>
    <lineage>
        <taxon>Eukaryota</taxon>
        <taxon>Sar</taxon>
        <taxon>Stramenopiles</taxon>
        <taxon>Oomycota</taxon>
        <taxon>Peronosporomycetes</taxon>
        <taxon>Peronosporales</taxon>
        <taxon>Peronosporaceae</taxon>
        <taxon>Phytophthora</taxon>
    </lineage>
</organism>
<dbReference type="AlphaFoldDB" id="A0A6A3FYY0"/>